<feature type="compositionally biased region" description="Acidic residues" evidence="1">
    <location>
        <begin position="184"/>
        <end position="196"/>
    </location>
</feature>
<feature type="compositionally biased region" description="Low complexity" evidence="1">
    <location>
        <begin position="7"/>
        <end position="16"/>
    </location>
</feature>
<proteinExistence type="predicted"/>
<organism evidence="2 3">
    <name type="scientific">Ascobolus immersus RN42</name>
    <dbReference type="NCBI Taxonomy" id="1160509"/>
    <lineage>
        <taxon>Eukaryota</taxon>
        <taxon>Fungi</taxon>
        <taxon>Dikarya</taxon>
        <taxon>Ascomycota</taxon>
        <taxon>Pezizomycotina</taxon>
        <taxon>Pezizomycetes</taxon>
        <taxon>Pezizales</taxon>
        <taxon>Ascobolaceae</taxon>
        <taxon>Ascobolus</taxon>
    </lineage>
</organism>
<feature type="compositionally biased region" description="Low complexity" evidence="1">
    <location>
        <begin position="197"/>
        <end position="222"/>
    </location>
</feature>
<feature type="region of interest" description="Disordered" evidence="1">
    <location>
        <begin position="105"/>
        <end position="233"/>
    </location>
</feature>
<feature type="compositionally biased region" description="Basic and acidic residues" evidence="1">
    <location>
        <begin position="114"/>
        <end position="123"/>
    </location>
</feature>
<evidence type="ECO:0000313" key="2">
    <source>
        <dbReference type="EMBL" id="RPA76754.1"/>
    </source>
</evidence>
<dbReference type="EMBL" id="ML119738">
    <property type="protein sequence ID" value="RPA76754.1"/>
    <property type="molecule type" value="Genomic_DNA"/>
</dbReference>
<gene>
    <name evidence="2" type="ORF">BJ508DRAFT_310779</name>
</gene>
<evidence type="ECO:0000313" key="3">
    <source>
        <dbReference type="Proteomes" id="UP000275078"/>
    </source>
</evidence>
<evidence type="ECO:0000256" key="1">
    <source>
        <dbReference type="SAM" id="MobiDB-lite"/>
    </source>
</evidence>
<accession>A0A3N4I4H7</accession>
<name>A0A3N4I4H7_ASCIM</name>
<dbReference type="AlphaFoldDB" id="A0A3N4I4H7"/>
<protein>
    <submittedName>
        <fullName evidence="2">Uncharacterized protein</fullName>
    </submittedName>
</protein>
<keyword evidence="3" id="KW-1185">Reference proteome</keyword>
<reference evidence="2 3" key="1">
    <citation type="journal article" date="2018" name="Nat. Ecol. Evol.">
        <title>Pezizomycetes genomes reveal the molecular basis of ectomycorrhizal truffle lifestyle.</title>
        <authorList>
            <person name="Murat C."/>
            <person name="Payen T."/>
            <person name="Noel B."/>
            <person name="Kuo A."/>
            <person name="Morin E."/>
            <person name="Chen J."/>
            <person name="Kohler A."/>
            <person name="Krizsan K."/>
            <person name="Balestrini R."/>
            <person name="Da Silva C."/>
            <person name="Montanini B."/>
            <person name="Hainaut M."/>
            <person name="Levati E."/>
            <person name="Barry K.W."/>
            <person name="Belfiori B."/>
            <person name="Cichocki N."/>
            <person name="Clum A."/>
            <person name="Dockter R.B."/>
            <person name="Fauchery L."/>
            <person name="Guy J."/>
            <person name="Iotti M."/>
            <person name="Le Tacon F."/>
            <person name="Lindquist E.A."/>
            <person name="Lipzen A."/>
            <person name="Malagnac F."/>
            <person name="Mello A."/>
            <person name="Molinier V."/>
            <person name="Miyauchi S."/>
            <person name="Poulain J."/>
            <person name="Riccioni C."/>
            <person name="Rubini A."/>
            <person name="Sitrit Y."/>
            <person name="Splivallo R."/>
            <person name="Traeger S."/>
            <person name="Wang M."/>
            <person name="Zifcakova L."/>
            <person name="Wipf D."/>
            <person name="Zambonelli A."/>
            <person name="Paolocci F."/>
            <person name="Nowrousian M."/>
            <person name="Ottonello S."/>
            <person name="Baldrian P."/>
            <person name="Spatafora J.W."/>
            <person name="Henrissat B."/>
            <person name="Nagy L.G."/>
            <person name="Aury J.M."/>
            <person name="Wincker P."/>
            <person name="Grigoriev I.V."/>
            <person name="Bonfante P."/>
            <person name="Martin F.M."/>
        </authorList>
    </citation>
    <scope>NUCLEOTIDE SEQUENCE [LARGE SCALE GENOMIC DNA]</scope>
    <source>
        <strain evidence="2 3">RN42</strain>
    </source>
</reference>
<feature type="compositionally biased region" description="Acidic residues" evidence="1">
    <location>
        <begin position="290"/>
        <end position="301"/>
    </location>
</feature>
<sequence>MPPPLSKAAVAKTPVAKPKRPASPAGDSVGELSKRAKSTPAAKRQTKLPLAPIVEIQKKAVVATNSKGAVHPIVRKPDVGKKSTAVSAAERKMWMKKWLAEDPNLLAEDDAGAEEEKSDREDSVTGEELSLESNAGHPGIEPASDGATQEPGLEEDEMQVSDWPPSEAGEDEVSQDVAIKEEPLDAEEDVDDEEVSESLLPSPVKPKPVVQARQRTTVARQTRQPRRSSKQVRINASTVQTLLLNLSRIPAKFSGEEVDDVFGQVNDAVVERLKVSKGGQASNPVHVDSDDYEEEEESEMEESVRAPKKRGRVGARRS</sequence>
<feature type="compositionally biased region" description="Basic residues" evidence="1">
    <location>
        <begin position="306"/>
        <end position="318"/>
    </location>
</feature>
<feature type="region of interest" description="Disordered" evidence="1">
    <location>
        <begin position="1"/>
        <end position="46"/>
    </location>
</feature>
<feature type="region of interest" description="Disordered" evidence="1">
    <location>
        <begin position="278"/>
        <end position="318"/>
    </location>
</feature>
<dbReference type="Proteomes" id="UP000275078">
    <property type="component" value="Unassembled WGS sequence"/>
</dbReference>